<evidence type="ECO:0000256" key="3">
    <source>
        <dbReference type="ARBA" id="ARBA00022679"/>
    </source>
</evidence>
<dbReference type="eggNOG" id="COG0142">
    <property type="taxonomic scope" value="Bacteria"/>
</dbReference>
<proteinExistence type="inferred from homology"/>
<evidence type="ECO:0000313" key="8">
    <source>
        <dbReference type="Proteomes" id="UP000004067"/>
    </source>
</evidence>
<dbReference type="GO" id="GO:0008834">
    <property type="term" value="F:ditrans,polycis-undecaprenyl-diphosphate synthase [(2E,6E)-farnesyl-diphosphate specific] activity"/>
    <property type="evidence" value="ECO:0007669"/>
    <property type="project" value="UniProtKB-EC"/>
</dbReference>
<keyword evidence="3 6" id="KW-0808">Transferase</keyword>
<keyword evidence="8" id="KW-1185">Reference proteome</keyword>
<gene>
    <name evidence="7" type="primary">ddsA</name>
    <name evidence="7" type="ORF">HMPREF9081_0083</name>
</gene>
<dbReference type="EC" id="2.5.1.31" evidence="7"/>
<evidence type="ECO:0000256" key="2">
    <source>
        <dbReference type="ARBA" id="ARBA00006706"/>
    </source>
</evidence>
<evidence type="ECO:0000256" key="4">
    <source>
        <dbReference type="ARBA" id="ARBA00022723"/>
    </source>
</evidence>
<evidence type="ECO:0000256" key="6">
    <source>
        <dbReference type="RuleBase" id="RU004466"/>
    </source>
</evidence>
<sequence>MIECVEVYTHYGRKFAVHIAAPNVGDTTLKNDIFDVIQADLEEFELALAASIVSETPLITDVGEHLVSSGGKRLRPALFLLTARGGASFDRARAMPIAIALELIHTASLVHDDVIDEADTRRGAATTNAKWGNQVAILSGDYLFARAFKLVAEEGYDSSVYIKLAQLVCTLSEGEILQDHTAYQVPASEDAYYERIRKKTADFLEICCELGGAIGGMCAADAERMALYGHAIGMAFQITDDLLDYRQTSEDIGKPAGHDLAQGFVTLPVIRALEVLDEAGRTELTALITNPKMTEAEVARALEIVRTTDGLDYAQAQADAYLERARNALPESLDEKIRETCLMAADFIGRREF</sequence>
<keyword evidence="4" id="KW-0479">Metal-binding</keyword>
<accession>F5RIJ8</accession>
<protein>
    <submittedName>
        <fullName evidence="7">Decaprenyl diphosphate synthase</fullName>
        <ecNumber evidence="7">2.5.1.31</ecNumber>
    </submittedName>
</protein>
<comment type="caution">
    <text evidence="7">The sequence shown here is derived from an EMBL/GenBank/DDBJ whole genome shotgun (WGS) entry which is preliminary data.</text>
</comment>
<dbReference type="STRING" id="888060.HMPREF9081_0083"/>
<dbReference type="AlphaFoldDB" id="F5RIJ8"/>
<dbReference type="CDD" id="cd00685">
    <property type="entry name" value="Trans_IPPS_HT"/>
    <property type="match status" value="1"/>
</dbReference>
<dbReference type="HOGENOM" id="CLU_014015_2_3_9"/>
<dbReference type="GO" id="GO:0046872">
    <property type="term" value="F:metal ion binding"/>
    <property type="evidence" value="ECO:0007669"/>
    <property type="project" value="UniProtKB-KW"/>
</dbReference>
<dbReference type="Proteomes" id="UP000004067">
    <property type="component" value="Unassembled WGS sequence"/>
</dbReference>
<evidence type="ECO:0000256" key="5">
    <source>
        <dbReference type="ARBA" id="ARBA00022842"/>
    </source>
</evidence>
<dbReference type="Gene3D" id="1.10.600.10">
    <property type="entry name" value="Farnesyl Diphosphate Synthase"/>
    <property type="match status" value="1"/>
</dbReference>
<comment type="cofactor">
    <cofactor evidence="1">
        <name>Mg(2+)</name>
        <dbReference type="ChEBI" id="CHEBI:18420"/>
    </cofactor>
</comment>
<dbReference type="PROSITE" id="PS00723">
    <property type="entry name" value="POLYPRENYL_SYNTHASE_1"/>
    <property type="match status" value="1"/>
</dbReference>
<dbReference type="EMBL" id="AFHQ01000003">
    <property type="protein sequence ID" value="EGK62607.1"/>
    <property type="molecule type" value="Genomic_DNA"/>
</dbReference>
<keyword evidence="5" id="KW-0460">Magnesium</keyword>
<dbReference type="PANTHER" id="PTHR12001">
    <property type="entry name" value="GERANYLGERANYL PYROPHOSPHATE SYNTHASE"/>
    <property type="match status" value="1"/>
</dbReference>
<dbReference type="GO" id="GO:0008299">
    <property type="term" value="P:isoprenoid biosynthetic process"/>
    <property type="evidence" value="ECO:0007669"/>
    <property type="project" value="InterPro"/>
</dbReference>
<dbReference type="Pfam" id="PF00348">
    <property type="entry name" value="polyprenyl_synt"/>
    <property type="match status" value="1"/>
</dbReference>
<organism evidence="7 8">
    <name type="scientific">Centipeda periodontii DSM 2778</name>
    <dbReference type="NCBI Taxonomy" id="888060"/>
    <lineage>
        <taxon>Bacteria</taxon>
        <taxon>Bacillati</taxon>
        <taxon>Bacillota</taxon>
        <taxon>Negativicutes</taxon>
        <taxon>Selenomonadales</taxon>
        <taxon>Selenomonadaceae</taxon>
        <taxon>Centipeda</taxon>
    </lineage>
</organism>
<dbReference type="InterPro" id="IPR008949">
    <property type="entry name" value="Isoprenoid_synthase_dom_sf"/>
</dbReference>
<dbReference type="SUPFAM" id="SSF48576">
    <property type="entry name" value="Terpenoid synthases"/>
    <property type="match status" value="1"/>
</dbReference>
<reference evidence="7 8" key="1">
    <citation type="submission" date="2011-04" db="EMBL/GenBank/DDBJ databases">
        <authorList>
            <person name="Muzny D."/>
            <person name="Qin X."/>
            <person name="Deng J."/>
            <person name="Jiang H."/>
            <person name="Liu Y."/>
            <person name="Qu J."/>
            <person name="Song X.-Z."/>
            <person name="Zhang L."/>
            <person name="Thornton R."/>
            <person name="Coyle M."/>
            <person name="Francisco L."/>
            <person name="Jackson L."/>
            <person name="Javaid M."/>
            <person name="Korchina V."/>
            <person name="Kovar C."/>
            <person name="Mata R."/>
            <person name="Mathew T."/>
            <person name="Ngo R."/>
            <person name="Nguyen L."/>
            <person name="Nguyen N."/>
            <person name="Okwuonu G."/>
            <person name="Ongeri F."/>
            <person name="Pham C."/>
            <person name="Simmons D."/>
            <person name="Wilczek-Boney K."/>
            <person name="Hale W."/>
            <person name="Jakkamsetti A."/>
            <person name="Pham P."/>
            <person name="Ruth R."/>
            <person name="San Lucas F."/>
            <person name="Warren J."/>
            <person name="Zhang J."/>
            <person name="Zhao Z."/>
            <person name="Zhou C."/>
            <person name="Zhu D."/>
            <person name="Lee S."/>
            <person name="Bess C."/>
            <person name="Blankenburg K."/>
            <person name="Forbes L."/>
            <person name="Fu Q."/>
            <person name="Gubbala S."/>
            <person name="Hirani K."/>
            <person name="Jayaseelan J.C."/>
            <person name="Lara F."/>
            <person name="Munidasa M."/>
            <person name="Palculict T."/>
            <person name="Patil S."/>
            <person name="Pu L.-L."/>
            <person name="Saada N."/>
            <person name="Tang L."/>
            <person name="Weissenberger G."/>
            <person name="Zhu Y."/>
            <person name="Hemphill L."/>
            <person name="Shang Y."/>
            <person name="Youmans B."/>
            <person name="Ayvaz T."/>
            <person name="Ross M."/>
            <person name="Santibanez J."/>
            <person name="Aqrawi P."/>
            <person name="Gross S."/>
            <person name="Joshi V."/>
            <person name="Fowler G."/>
            <person name="Nazareth L."/>
            <person name="Reid J."/>
            <person name="Worley K."/>
            <person name="Petrosino J."/>
            <person name="Highlander S."/>
            <person name="Gibbs R."/>
        </authorList>
    </citation>
    <scope>NUCLEOTIDE SEQUENCE [LARGE SCALE GENOMIC DNA]</scope>
    <source>
        <strain evidence="7 8">DSM 2778</strain>
    </source>
</reference>
<dbReference type="PANTHER" id="PTHR12001:SF69">
    <property type="entry name" value="ALL TRANS-POLYPRENYL-DIPHOSPHATE SYNTHASE PDSS1"/>
    <property type="match status" value="1"/>
</dbReference>
<comment type="similarity">
    <text evidence="2 6">Belongs to the FPP/GGPP synthase family.</text>
</comment>
<dbReference type="InterPro" id="IPR000092">
    <property type="entry name" value="Polyprenyl_synt"/>
</dbReference>
<dbReference type="InterPro" id="IPR033749">
    <property type="entry name" value="Polyprenyl_synt_CS"/>
</dbReference>
<dbReference type="PROSITE" id="PS00444">
    <property type="entry name" value="POLYPRENYL_SYNTHASE_2"/>
    <property type="match status" value="1"/>
</dbReference>
<evidence type="ECO:0000256" key="1">
    <source>
        <dbReference type="ARBA" id="ARBA00001946"/>
    </source>
</evidence>
<dbReference type="SFLD" id="SFLDS00005">
    <property type="entry name" value="Isoprenoid_Synthase_Type_I"/>
    <property type="match status" value="1"/>
</dbReference>
<name>F5RIJ8_9FIRM</name>
<evidence type="ECO:0000313" key="7">
    <source>
        <dbReference type="EMBL" id="EGK62607.1"/>
    </source>
</evidence>